<dbReference type="Gene3D" id="1.25.40.10">
    <property type="entry name" value="Tetratricopeptide repeat domain"/>
    <property type="match status" value="1"/>
</dbReference>
<feature type="repeat" description="ANK" evidence="3">
    <location>
        <begin position="264"/>
        <end position="289"/>
    </location>
</feature>
<feature type="region of interest" description="Disordered" evidence="5">
    <location>
        <begin position="32"/>
        <end position="81"/>
    </location>
</feature>
<protein>
    <submittedName>
        <fullName evidence="6">Uncharacterized protein</fullName>
    </submittedName>
</protein>
<dbReference type="PROSITE" id="PS50088">
    <property type="entry name" value="ANK_REPEAT"/>
    <property type="match status" value="4"/>
</dbReference>
<feature type="repeat" description="ANK" evidence="3">
    <location>
        <begin position="200"/>
        <end position="225"/>
    </location>
</feature>
<name>A0ABC8ZWU5_9POAL</name>
<evidence type="ECO:0000313" key="6">
    <source>
        <dbReference type="EMBL" id="CAL4969302.1"/>
    </source>
</evidence>
<gene>
    <name evidence="6" type="ORF">URODEC1_LOCUS49548</name>
</gene>
<dbReference type="InterPro" id="IPR019734">
    <property type="entry name" value="TPR_rpt"/>
</dbReference>
<dbReference type="Pfam" id="PF13637">
    <property type="entry name" value="Ank_4"/>
    <property type="match status" value="1"/>
</dbReference>
<dbReference type="EMBL" id="OZ075112">
    <property type="protein sequence ID" value="CAL4969302.1"/>
    <property type="molecule type" value="Genomic_DNA"/>
</dbReference>
<keyword evidence="1" id="KW-0677">Repeat</keyword>
<dbReference type="SUPFAM" id="SSF48403">
    <property type="entry name" value="Ankyrin repeat"/>
    <property type="match status" value="1"/>
</dbReference>
<dbReference type="PROSITE" id="PS50297">
    <property type="entry name" value="ANK_REP_REGION"/>
    <property type="match status" value="4"/>
</dbReference>
<dbReference type="AlphaFoldDB" id="A0ABC8ZWU5"/>
<accession>A0ABC8ZWU5</accession>
<keyword evidence="2 4" id="KW-0802">TPR repeat</keyword>
<dbReference type="InterPro" id="IPR036770">
    <property type="entry name" value="Ankyrin_rpt-contain_sf"/>
</dbReference>
<dbReference type="PROSITE" id="PS50005">
    <property type="entry name" value="TPR"/>
    <property type="match status" value="1"/>
</dbReference>
<evidence type="ECO:0000313" key="7">
    <source>
        <dbReference type="Proteomes" id="UP001497457"/>
    </source>
</evidence>
<evidence type="ECO:0000256" key="1">
    <source>
        <dbReference type="ARBA" id="ARBA00022737"/>
    </source>
</evidence>
<evidence type="ECO:0000256" key="4">
    <source>
        <dbReference type="PROSITE-ProRule" id="PRU00339"/>
    </source>
</evidence>
<feature type="compositionally biased region" description="Pro residues" evidence="5">
    <location>
        <begin position="60"/>
        <end position="71"/>
    </location>
</feature>
<dbReference type="SMART" id="SM00028">
    <property type="entry name" value="TPR"/>
    <property type="match status" value="2"/>
</dbReference>
<dbReference type="PANTHER" id="PTHR46224:SF21">
    <property type="match status" value="1"/>
</dbReference>
<dbReference type="Gene3D" id="1.25.40.20">
    <property type="entry name" value="Ankyrin repeat-containing domain"/>
    <property type="match status" value="2"/>
</dbReference>
<dbReference type="InterPro" id="IPR051616">
    <property type="entry name" value="Cul2-RING_E3_ligase_SR"/>
</dbReference>
<dbReference type="SUPFAM" id="SSF48452">
    <property type="entry name" value="TPR-like"/>
    <property type="match status" value="1"/>
</dbReference>
<dbReference type="Pfam" id="PF07719">
    <property type="entry name" value="TPR_2"/>
    <property type="match status" value="1"/>
</dbReference>
<feature type="repeat" description="TPR" evidence="4">
    <location>
        <begin position="406"/>
        <end position="439"/>
    </location>
</feature>
<evidence type="ECO:0000256" key="3">
    <source>
        <dbReference type="PROSITE-ProRule" id="PRU00023"/>
    </source>
</evidence>
<dbReference type="InterPro" id="IPR013105">
    <property type="entry name" value="TPR_2"/>
</dbReference>
<evidence type="ECO:0000256" key="2">
    <source>
        <dbReference type="ARBA" id="ARBA00022803"/>
    </source>
</evidence>
<feature type="repeat" description="ANK" evidence="3">
    <location>
        <begin position="167"/>
        <end position="199"/>
    </location>
</feature>
<keyword evidence="7" id="KW-1185">Reference proteome</keyword>
<organism evidence="6 7">
    <name type="scientific">Urochloa decumbens</name>
    <dbReference type="NCBI Taxonomy" id="240449"/>
    <lineage>
        <taxon>Eukaryota</taxon>
        <taxon>Viridiplantae</taxon>
        <taxon>Streptophyta</taxon>
        <taxon>Embryophyta</taxon>
        <taxon>Tracheophyta</taxon>
        <taxon>Spermatophyta</taxon>
        <taxon>Magnoliopsida</taxon>
        <taxon>Liliopsida</taxon>
        <taxon>Poales</taxon>
        <taxon>Poaceae</taxon>
        <taxon>PACMAD clade</taxon>
        <taxon>Panicoideae</taxon>
        <taxon>Panicodae</taxon>
        <taxon>Paniceae</taxon>
        <taxon>Melinidinae</taxon>
        <taxon>Urochloa</taxon>
    </lineage>
</organism>
<dbReference type="PANTHER" id="PTHR46224">
    <property type="entry name" value="ANKYRIN REPEAT FAMILY PROTEIN"/>
    <property type="match status" value="1"/>
</dbReference>
<evidence type="ECO:0000256" key="5">
    <source>
        <dbReference type="SAM" id="MobiDB-lite"/>
    </source>
</evidence>
<dbReference type="InterPro" id="IPR011990">
    <property type="entry name" value="TPR-like_helical_dom_sf"/>
</dbReference>
<dbReference type="Proteomes" id="UP001497457">
    <property type="component" value="Chromosome 2b"/>
</dbReference>
<feature type="compositionally biased region" description="Pro residues" evidence="5">
    <location>
        <begin position="37"/>
        <end position="47"/>
    </location>
</feature>
<keyword evidence="3" id="KW-0040">ANK repeat</keyword>
<sequence length="462" mass="50516">MEVWLDQTLSPSYPLILHQSSGNFHCSTTFPYATSPRPNPKSPPPSPHCSKTPTTARPAPLHPNPLAMAPPPRRRPAHRPSAVDAMRTMLLQAAYEGDLLKFNKLARFLDKGRGRLRETVEAVTMDTDDEEMKGLGALHVAAGNGKLEMCRYLVEGLRVSVDIVDFAGRTPLINAIQGGSVDIAKYLLEHGANQDKVDRYGFAPLHSAAGLGCCEIVELLLARGAYTDPVTCCGTPLHIAATEGHDCTMKILLDHNANYNKMVNGMTPLYFAISAGSVKCVELLVQAGAVANGEYFIAALTNAPKNVSADCLNCVLGVGLGSSWHATNDNVPVDKMKIAELKSQGNKVVRKKDFLCAAEFYSMALELDPEDATLFSNRSLCWLHMGRPLLSLLDAFECRKKRPDWPKACYRQGMALMSLKDYKGACESLLDALKLDPWSSELKDALWKAIESLKMSRSTKAK</sequence>
<proteinExistence type="predicted"/>
<feature type="repeat" description="ANK" evidence="3">
    <location>
        <begin position="235"/>
        <end position="264"/>
    </location>
</feature>
<dbReference type="Pfam" id="PF12796">
    <property type="entry name" value="Ank_2"/>
    <property type="match status" value="1"/>
</dbReference>
<dbReference type="InterPro" id="IPR002110">
    <property type="entry name" value="Ankyrin_rpt"/>
</dbReference>
<feature type="compositionally biased region" description="Low complexity" evidence="5">
    <location>
        <begin position="48"/>
        <end position="59"/>
    </location>
</feature>
<reference evidence="6" key="1">
    <citation type="submission" date="2024-10" db="EMBL/GenBank/DDBJ databases">
        <authorList>
            <person name="Ryan C."/>
        </authorList>
    </citation>
    <scope>NUCLEOTIDE SEQUENCE [LARGE SCALE GENOMIC DNA]</scope>
</reference>
<dbReference type="SMART" id="SM00248">
    <property type="entry name" value="ANK"/>
    <property type="match status" value="5"/>
</dbReference>